<protein>
    <submittedName>
        <fullName evidence="6">Patatin-like phospholipase family protein</fullName>
    </submittedName>
</protein>
<evidence type="ECO:0000256" key="1">
    <source>
        <dbReference type="ARBA" id="ARBA00022801"/>
    </source>
</evidence>
<dbReference type="InterPro" id="IPR021095">
    <property type="entry name" value="DUF3734"/>
</dbReference>
<evidence type="ECO:0000256" key="4">
    <source>
        <dbReference type="PROSITE-ProRule" id="PRU01161"/>
    </source>
</evidence>
<gene>
    <name evidence="6" type="ORF">GTP69_13065</name>
</gene>
<accession>A0ABW9W0M8</accession>
<sequence>MRVVLVLQGGGALGAYQAGVFQALHEHQLAPDWIVGTSIGAINAAILAGNPFEDRLTRLRQFWQGIAHRDSYDMRRVPDAQRRSNILLQTWDTLLRGVPGFFTPRLFSAFASGAPVDPEQASFYDTTDLHNTLNDLIDFDYLNAPGGIRLTVNALKVTSGTLRSFDNRDLTINADHVRASGALPPGFPPVRIDGDLYWDGGLYSNTPLETVLDERKQVDTLCFMVDLWSADGEEPKTLDEVQTRQKDVTFASRSRRHLDDYVATHQMRQKLRELYAALPADKRTPAQTAELEALGCGSTLHVVRLPYAGRDWNMAAKDINFSQGSIDWRWDQGYQDALRAIKAAGWLSFVSEDTPLVVHELPPLEVAPHAERAA</sequence>
<evidence type="ECO:0000256" key="3">
    <source>
        <dbReference type="ARBA" id="ARBA00023098"/>
    </source>
</evidence>
<dbReference type="SUPFAM" id="SSF52151">
    <property type="entry name" value="FabD/lysophospholipase-like"/>
    <property type="match status" value="1"/>
</dbReference>
<feature type="short sequence motif" description="DGA/G" evidence="4">
    <location>
        <begin position="199"/>
        <end position="201"/>
    </location>
</feature>
<dbReference type="InterPro" id="IPR016035">
    <property type="entry name" value="Acyl_Trfase/lysoPLipase"/>
</dbReference>
<evidence type="ECO:0000259" key="5">
    <source>
        <dbReference type="PROSITE" id="PS51635"/>
    </source>
</evidence>
<name>A0ABW9W0M8_9BURK</name>
<dbReference type="Proteomes" id="UP000642144">
    <property type="component" value="Unassembled WGS sequence"/>
</dbReference>
<evidence type="ECO:0000256" key="2">
    <source>
        <dbReference type="ARBA" id="ARBA00022963"/>
    </source>
</evidence>
<comment type="caution">
    <text evidence="6">The sequence shown here is derived from an EMBL/GenBank/DDBJ whole genome shotgun (WGS) entry which is preliminary data.</text>
</comment>
<feature type="short sequence motif" description="GXGXXG" evidence="4">
    <location>
        <begin position="9"/>
        <end position="14"/>
    </location>
</feature>
<keyword evidence="2 4" id="KW-0442">Lipid degradation</keyword>
<dbReference type="PROSITE" id="PS51635">
    <property type="entry name" value="PNPLA"/>
    <property type="match status" value="1"/>
</dbReference>
<feature type="domain" description="PNPLA" evidence="5">
    <location>
        <begin position="5"/>
        <end position="212"/>
    </location>
</feature>
<keyword evidence="3 4" id="KW-0443">Lipid metabolism</keyword>
<dbReference type="EMBL" id="WWCT01000009">
    <property type="protein sequence ID" value="MYN27342.1"/>
    <property type="molecule type" value="Genomic_DNA"/>
</dbReference>
<dbReference type="CDD" id="cd07209">
    <property type="entry name" value="Pat_hypo_Ecoli_Z1214_like"/>
    <property type="match status" value="1"/>
</dbReference>
<feature type="short sequence motif" description="GXSXG" evidence="4">
    <location>
        <begin position="36"/>
        <end position="40"/>
    </location>
</feature>
<dbReference type="PANTHER" id="PTHR14226:SF57">
    <property type="entry name" value="BLR7027 PROTEIN"/>
    <property type="match status" value="1"/>
</dbReference>
<dbReference type="Pfam" id="PF01734">
    <property type="entry name" value="Patatin"/>
    <property type="match status" value="1"/>
</dbReference>
<feature type="active site" description="Nucleophile" evidence="4">
    <location>
        <position position="38"/>
    </location>
</feature>
<dbReference type="PANTHER" id="PTHR14226">
    <property type="entry name" value="NEUROPATHY TARGET ESTERASE/SWISS CHEESE D.MELANOGASTER"/>
    <property type="match status" value="1"/>
</dbReference>
<organism evidence="6 7">
    <name type="scientific">Duganella levis</name>
    <dbReference type="NCBI Taxonomy" id="2692169"/>
    <lineage>
        <taxon>Bacteria</taxon>
        <taxon>Pseudomonadati</taxon>
        <taxon>Pseudomonadota</taxon>
        <taxon>Betaproteobacteria</taxon>
        <taxon>Burkholderiales</taxon>
        <taxon>Oxalobacteraceae</taxon>
        <taxon>Telluria group</taxon>
        <taxon>Duganella</taxon>
    </lineage>
</organism>
<proteinExistence type="predicted"/>
<dbReference type="Gene3D" id="3.40.1090.10">
    <property type="entry name" value="Cytosolic phospholipase A2 catalytic domain"/>
    <property type="match status" value="2"/>
</dbReference>
<evidence type="ECO:0000313" key="7">
    <source>
        <dbReference type="Proteomes" id="UP000642144"/>
    </source>
</evidence>
<feature type="active site" description="Proton acceptor" evidence="4">
    <location>
        <position position="199"/>
    </location>
</feature>
<keyword evidence="7" id="KW-1185">Reference proteome</keyword>
<dbReference type="InterPro" id="IPR002641">
    <property type="entry name" value="PNPLA_dom"/>
</dbReference>
<reference evidence="6 7" key="1">
    <citation type="submission" date="2019-12" db="EMBL/GenBank/DDBJ databases">
        <title>Novel species isolated from a subtropical stream in China.</title>
        <authorList>
            <person name="Lu H."/>
        </authorList>
    </citation>
    <scope>NUCLEOTIDE SEQUENCE [LARGE SCALE GENOMIC DNA]</scope>
    <source>
        <strain evidence="6 7">CY42W</strain>
    </source>
</reference>
<evidence type="ECO:0000313" key="6">
    <source>
        <dbReference type="EMBL" id="MYN27342.1"/>
    </source>
</evidence>
<dbReference type="InterPro" id="IPR050301">
    <property type="entry name" value="NTE"/>
</dbReference>
<dbReference type="Pfam" id="PF12536">
    <property type="entry name" value="DUF3734"/>
    <property type="match status" value="1"/>
</dbReference>
<keyword evidence="1 4" id="KW-0378">Hydrolase</keyword>